<name>A0A564YE06_HYMDI</name>
<accession>A0A564YE06</accession>
<feature type="compositionally biased region" description="Polar residues" evidence="1">
    <location>
        <begin position="1"/>
        <end position="11"/>
    </location>
</feature>
<feature type="region of interest" description="Disordered" evidence="1">
    <location>
        <begin position="1"/>
        <end position="48"/>
    </location>
</feature>
<protein>
    <submittedName>
        <fullName evidence="2">Uncharacterized protein</fullName>
    </submittedName>
</protein>
<reference evidence="2 3" key="1">
    <citation type="submission" date="2019-07" db="EMBL/GenBank/DDBJ databases">
        <authorList>
            <person name="Jastrzebski P J."/>
            <person name="Paukszto L."/>
            <person name="Jastrzebski P J."/>
        </authorList>
    </citation>
    <scope>NUCLEOTIDE SEQUENCE [LARGE SCALE GENOMIC DNA]</scope>
    <source>
        <strain evidence="2 3">WMS-il1</strain>
    </source>
</reference>
<dbReference type="Proteomes" id="UP000321570">
    <property type="component" value="Unassembled WGS sequence"/>
</dbReference>
<organism evidence="2 3">
    <name type="scientific">Hymenolepis diminuta</name>
    <name type="common">Rat tapeworm</name>
    <dbReference type="NCBI Taxonomy" id="6216"/>
    <lineage>
        <taxon>Eukaryota</taxon>
        <taxon>Metazoa</taxon>
        <taxon>Spiralia</taxon>
        <taxon>Lophotrochozoa</taxon>
        <taxon>Platyhelminthes</taxon>
        <taxon>Cestoda</taxon>
        <taxon>Eucestoda</taxon>
        <taxon>Cyclophyllidea</taxon>
        <taxon>Hymenolepididae</taxon>
        <taxon>Hymenolepis</taxon>
    </lineage>
</organism>
<feature type="region of interest" description="Disordered" evidence="1">
    <location>
        <begin position="271"/>
        <end position="323"/>
    </location>
</feature>
<evidence type="ECO:0000313" key="2">
    <source>
        <dbReference type="EMBL" id="VUZ45189.1"/>
    </source>
</evidence>
<evidence type="ECO:0000256" key="1">
    <source>
        <dbReference type="SAM" id="MobiDB-lite"/>
    </source>
</evidence>
<evidence type="ECO:0000313" key="3">
    <source>
        <dbReference type="Proteomes" id="UP000321570"/>
    </source>
</evidence>
<sequence length="484" mass="54327">MVGKRSSSQEPLDTDLYRSRPRRKGDGWDEYCDGGESNTSSKDYDEEVRRQRTDFIREELARRRKSSEATGPRALWVSANKDSPLIDPDSRLIIGVTGRFRDQTLNLLIAAVLSHVNISSSQESKKAHFNKLAARLEHHVYKTSKVAGVYRGHMTRRISQTRKFESLETLYNGFADWLGVSAETLRYDESQEESENLTENDEEQSSQQEVNSTPPTETSLSVIESLRPPSLPVTSPEILSSAGVSAEDILNASCLPPSLKKSLLDDLNGGEDVSNVKDLNTPKASTSSEKESSITYFWEKSINGQSEPPQKRPRLSANDQARPCGSCHSDLILSSSRPPIEQSEYSNIYVFGNSSDSYSKEIHPVVKGCNDRNRTSTIADSVVRSLSRHYATEIFKDKDTFKMVARELTRRLIRSGIPDIELERHMSRITSKLVEPFRKGPGGVTDGRPKPVISNLKDLAWADALRDLFKRFNVPVQKIPFEVT</sequence>
<keyword evidence="3" id="KW-1185">Reference proteome</keyword>
<dbReference type="EMBL" id="CABIJS010000166">
    <property type="protein sequence ID" value="VUZ45189.1"/>
    <property type="molecule type" value="Genomic_DNA"/>
</dbReference>
<feature type="region of interest" description="Disordered" evidence="1">
    <location>
        <begin position="188"/>
        <end position="221"/>
    </location>
</feature>
<proteinExistence type="predicted"/>
<feature type="compositionally biased region" description="Polar residues" evidence="1">
    <location>
        <begin position="205"/>
        <end position="221"/>
    </location>
</feature>
<dbReference type="AlphaFoldDB" id="A0A564YE06"/>
<gene>
    <name evidence="2" type="ORF">WMSIL1_LOCUS5251</name>
</gene>
<feature type="compositionally biased region" description="Acidic residues" evidence="1">
    <location>
        <begin position="190"/>
        <end position="204"/>
    </location>
</feature>